<dbReference type="Gene3D" id="3.40.50.2000">
    <property type="entry name" value="Glycogen Phosphorylase B"/>
    <property type="match status" value="1"/>
</dbReference>
<proteinExistence type="predicted"/>
<dbReference type="GO" id="GO:0009103">
    <property type="term" value="P:lipopolysaccharide biosynthetic process"/>
    <property type="evidence" value="ECO:0007669"/>
    <property type="project" value="TreeGrafter"/>
</dbReference>
<dbReference type="SUPFAM" id="SSF53756">
    <property type="entry name" value="UDP-Glycosyltransferase/glycogen phosphorylase"/>
    <property type="match status" value="1"/>
</dbReference>
<dbReference type="OrthoDB" id="9813638at2"/>
<gene>
    <name evidence="3" type="ORF">F4V44_25595</name>
</gene>
<dbReference type="RefSeq" id="WP_150442807.1">
    <property type="nucleotide sequence ID" value="NZ_VYKL01000060.1"/>
</dbReference>
<keyword evidence="4" id="KW-1185">Reference proteome</keyword>
<evidence type="ECO:0000256" key="1">
    <source>
        <dbReference type="ARBA" id="ARBA00022679"/>
    </source>
</evidence>
<organism evidence="3 4">
    <name type="scientific">Niallia endozanthoxylica</name>
    <dbReference type="NCBI Taxonomy" id="2036016"/>
    <lineage>
        <taxon>Bacteria</taxon>
        <taxon>Bacillati</taxon>
        <taxon>Bacillota</taxon>
        <taxon>Bacilli</taxon>
        <taxon>Bacillales</taxon>
        <taxon>Bacillaceae</taxon>
        <taxon>Niallia</taxon>
    </lineage>
</organism>
<accession>A0A5J5GW61</accession>
<reference evidence="3 4" key="1">
    <citation type="submission" date="2019-09" db="EMBL/GenBank/DDBJ databases">
        <title>Whole genome sequences of isolates from the Mars Exploration Rovers.</title>
        <authorList>
            <person name="Seuylemezian A."/>
            <person name="Vaishampayan P."/>
        </authorList>
    </citation>
    <scope>NUCLEOTIDE SEQUENCE [LARGE SCALE GENOMIC DNA]</scope>
    <source>
        <strain evidence="3 4">MER_TA_151</strain>
    </source>
</reference>
<comment type="caution">
    <text evidence="3">The sequence shown here is derived from an EMBL/GenBank/DDBJ whole genome shotgun (WGS) entry which is preliminary data.</text>
</comment>
<protein>
    <submittedName>
        <fullName evidence="3">Glycosyltransferase family 4 protein</fullName>
    </submittedName>
</protein>
<name>A0A5J5GW61_9BACI</name>
<dbReference type="PANTHER" id="PTHR46401">
    <property type="entry name" value="GLYCOSYLTRANSFERASE WBBK-RELATED"/>
    <property type="match status" value="1"/>
</dbReference>
<evidence type="ECO:0000313" key="4">
    <source>
        <dbReference type="Proteomes" id="UP000326671"/>
    </source>
</evidence>
<dbReference type="EMBL" id="VYKL01000060">
    <property type="protein sequence ID" value="KAA9012531.1"/>
    <property type="molecule type" value="Genomic_DNA"/>
</dbReference>
<dbReference type="Pfam" id="PF00534">
    <property type="entry name" value="Glycos_transf_1"/>
    <property type="match status" value="1"/>
</dbReference>
<dbReference type="CDD" id="cd03801">
    <property type="entry name" value="GT4_PimA-like"/>
    <property type="match status" value="1"/>
</dbReference>
<dbReference type="InterPro" id="IPR001296">
    <property type="entry name" value="Glyco_trans_1"/>
</dbReference>
<dbReference type="PANTHER" id="PTHR46401:SF2">
    <property type="entry name" value="GLYCOSYLTRANSFERASE WBBK-RELATED"/>
    <property type="match status" value="1"/>
</dbReference>
<evidence type="ECO:0000313" key="3">
    <source>
        <dbReference type="EMBL" id="KAA9012531.1"/>
    </source>
</evidence>
<dbReference type="AlphaFoldDB" id="A0A5J5GW61"/>
<keyword evidence="1 3" id="KW-0808">Transferase</keyword>
<dbReference type="GO" id="GO:0016757">
    <property type="term" value="F:glycosyltransferase activity"/>
    <property type="evidence" value="ECO:0007669"/>
    <property type="project" value="InterPro"/>
</dbReference>
<feature type="domain" description="Glycosyl transferase family 1" evidence="2">
    <location>
        <begin position="91"/>
        <end position="198"/>
    </location>
</feature>
<evidence type="ECO:0000259" key="2">
    <source>
        <dbReference type="Pfam" id="PF00534"/>
    </source>
</evidence>
<sequence length="199" mass="21995">MSLPNIPTIIPSIDIDRGQVINLLLASIALEELFRKLDYYAVTCPKKVVTVSSFVDPKLPPIAKEKHVVVHSGIDTSLFHPKDKSYLPVRIATSGFLEYHKGYDLLLDALTILKKEGYQYEVLMFGAGSELEAFQSMIKKENLPVSLRGHVSRDVLAKELQDIDIFVQSSRIENFGLSITEAMACGCVPVCSKVGGILD</sequence>
<dbReference type="Proteomes" id="UP000326671">
    <property type="component" value="Unassembled WGS sequence"/>
</dbReference>